<dbReference type="Proteomes" id="UP000660110">
    <property type="component" value="Unassembled WGS sequence"/>
</dbReference>
<comment type="caution">
    <text evidence="1">The sequence shown here is derived from an EMBL/GenBank/DDBJ whole genome shotgun (WGS) entry which is preliminary data.</text>
</comment>
<gene>
    <name evidence="1" type="ORF">GCM10010954_10160</name>
</gene>
<keyword evidence="2" id="KW-1185">Reference proteome</keyword>
<dbReference type="EMBL" id="BMEL01000001">
    <property type="protein sequence ID" value="GGF13406.1"/>
    <property type="molecule type" value="Genomic_DNA"/>
</dbReference>
<proteinExistence type="predicted"/>
<protein>
    <submittedName>
        <fullName evidence="1">Uncharacterized protein</fullName>
    </submittedName>
</protein>
<reference evidence="1" key="2">
    <citation type="submission" date="2020-09" db="EMBL/GenBank/DDBJ databases">
        <authorList>
            <person name="Sun Q."/>
            <person name="Zhou Y."/>
        </authorList>
    </citation>
    <scope>NUCLEOTIDE SEQUENCE</scope>
    <source>
        <strain evidence="1">CGMCC 1.12153</strain>
    </source>
</reference>
<accession>A0A917B198</accession>
<evidence type="ECO:0000313" key="1">
    <source>
        <dbReference type="EMBL" id="GGF13406.1"/>
    </source>
</evidence>
<evidence type="ECO:0000313" key="2">
    <source>
        <dbReference type="Proteomes" id="UP000660110"/>
    </source>
</evidence>
<reference evidence="1" key="1">
    <citation type="journal article" date="2014" name="Int. J. Syst. Evol. Microbiol.">
        <title>Complete genome sequence of Corynebacterium casei LMG S-19264T (=DSM 44701T), isolated from a smear-ripened cheese.</title>
        <authorList>
            <consortium name="US DOE Joint Genome Institute (JGI-PGF)"/>
            <person name="Walter F."/>
            <person name="Albersmeier A."/>
            <person name="Kalinowski J."/>
            <person name="Ruckert C."/>
        </authorList>
    </citation>
    <scope>NUCLEOTIDE SEQUENCE</scope>
    <source>
        <strain evidence="1">CGMCC 1.12153</strain>
    </source>
</reference>
<dbReference type="AlphaFoldDB" id="A0A917B198"/>
<sequence>MSLSFFIKDGKTQECEDLKSGDLPGDDALQPTRNREVLGHVTGSVCLYRLNLKILS</sequence>
<name>A0A917B198_HALAA</name>
<organism evidence="1 2">
    <name type="scientific">Halobacillus andaensis</name>
    <dbReference type="NCBI Taxonomy" id="1176239"/>
    <lineage>
        <taxon>Bacteria</taxon>
        <taxon>Bacillati</taxon>
        <taxon>Bacillota</taxon>
        <taxon>Bacilli</taxon>
        <taxon>Bacillales</taxon>
        <taxon>Bacillaceae</taxon>
        <taxon>Halobacillus</taxon>
    </lineage>
</organism>